<evidence type="ECO:0000259" key="5">
    <source>
        <dbReference type="Pfam" id="PF00150"/>
    </source>
</evidence>
<sequence>MTIQSSGTVTVRGSFIGATVAAVLLLTPLAPAPAAATAHKAGAGTTAPSAAAAPPAPAVNAEDWTPPLSTRGRWIVDADGNRFKLRSGNWHGASGTWNGSGSREDNASHHAGENSGRIPLGLDRAPMAEIIAGFKEIGINSIRLPFSNEMIHDTRPVTDGAVAANPSLRGKTPLQVYDVVVRELTAAGLAVILNNHTNTTRWCCGIDGNERWNASQSTETWENDWLFMVRRYKDNKRVVGADLYNEVRRDIWDDPNWGLGDKHDWFAASQHLGDRILTEANPDLLIIVEGINWTGIPVDGFPHGRPTLEPVRHLSHTLVDSGKLVYSAHFYGYTGPNHSGATGLGETSDPRYQDLTPAELVDVLNRQAFYVTAEQDRHFTAPVWISEFGVGGREENSAKARAWFENFVDHLIRTDADFAYWPLVGWHEGRRGNGWALLHWDASGHRMGLYDGDDWRAAAWTRLMRATGRTGPVAPVAHWSMLSPDHGDFIASRRMRALPDWDPGARKAVCPDGQRLLGLAHTGNRGLCSDVSTGPLADPAGTHEVVVDERHVAPGQDWAFGYTKLQCADGQYLAGYSVRGRAVSAALCVSAPAGTLGTSGRTVWFDRGDNRGPAPQGGDFAHGHYKGQCANDEYVAGIAYTGRLGSARTPDALYCRKLS</sequence>
<evidence type="ECO:0000313" key="6">
    <source>
        <dbReference type="EMBL" id="GAA0904538.1"/>
    </source>
</evidence>
<organism evidence="6 7">
    <name type="scientific">Streptomyces thermoalcalitolerans</name>
    <dbReference type="NCBI Taxonomy" id="65605"/>
    <lineage>
        <taxon>Bacteria</taxon>
        <taxon>Bacillati</taxon>
        <taxon>Actinomycetota</taxon>
        <taxon>Actinomycetes</taxon>
        <taxon>Kitasatosporales</taxon>
        <taxon>Streptomycetaceae</taxon>
        <taxon>Streptomyces</taxon>
    </lineage>
</organism>
<dbReference type="SUPFAM" id="SSF51445">
    <property type="entry name" value="(Trans)glycosidases"/>
    <property type="match status" value="1"/>
</dbReference>
<feature type="domain" description="Glycoside hydrolase family 5" evidence="5">
    <location>
        <begin position="124"/>
        <end position="421"/>
    </location>
</feature>
<evidence type="ECO:0000256" key="1">
    <source>
        <dbReference type="ARBA" id="ARBA00022801"/>
    </source>
</evidence>
<keyword evidence="4" id="KW-0732">Signal</keyword>
<evidence type="ECO:0000313" key="7">
    <source>
        <dbReference type="Proteomes" id="UP001501005"/>
    </source>
</evidence>
<proteinExistence type="predicted"/>
<dbReference type="Gene3D" id="3.20.20.80">
    <property type="entry name" value="Glycosidases"/>
    <property type="match status" value="1"/>
</dbReference>
<dbReference type="InterPro" id="IPR001547">
    <property type="entry name" value="Glyco_hydro_5"/>
</dbReference>
<reference evidence="7" key="1">
    <citation type="journal article" date="2019" name="Int. J. Syst. Evol. Microbiol.">
        <title>The Global Catalogue of Microorganisms (GCM) 10K type strain sequencing project: providing services to taxonomists for standard genome sequencing and annotation.</title>
        <authorList>
            <consortium name="The Broad Institute Genomics Platform"/>
            <consortium name="The Broad Institute Genome Sequencing Center for Infectious Disease"/>
            <person name="Wu L."/>
            <person name="Ma J."/>
        </authorList>
    </citation>
    <scope>NUCLEOTIDE SEQUENCE [LARGE SCALE GENOMIC DNA]</scope>
    <source>
        <strain evidence="7">JCM 10673</strain>
    </source>
</reference>
<dbReference type="RefSeq" id="WP_344046803.1">
    <property type="nucleotide sequence ID" value="NZ_BAAAHG010000004.1"/>
</dbReference>
<comment type="caution">
    <text evidence="6">The sequence shown here is derived from an EMBL/GenBank/DDBJ whole genome shotgun (WGS) entry which is preliminary data.</text>
</comment>
<dbReference type="EMBL" id="BAAAHG010000004">
    <property type="protein sequence ID" value="GAA0904538.1"/>
    <property type="molecule type" value="Genomic_DNA"/>
</dbReference>
<keyword evidence="1" id="KW-0378">Hydrolase</keyword>
<accession>A0ABP3YSB5</accession>
<gene>
    <name evidence="6" type="ORF">GCM10009549_08070</name>
</gene>
<dbReference type="InterPro" id="IPR018087">
    <property type="entry name" value="Glyco_hydro_5_CS"/>
</dbReference>
<keyword evidence="7" id="KW-1185">Reference proteome</keyword>
<protein>
    <recommendedName>
        <fullName evidence="5">Glycoside hydrolase family 5 domain-containing protein</fullName>
    </recommendedName>
</protein>
<keyword evidence="2" id="KW-0326">Glycosidase</keyword>
<evidence type="ECO:0000256" key="4">
    <source>
        <dbReference type="SAM" id="SignalP"/>
    </source>
</evidence>
<feature type="signal peptide" evidence="4">
    <location>
        <begin position="1"/>
        <end position="34"/>
    </location>
</feature>
<dbReference type="PANTHER" id="PTHR31263:SF0">
    <property type="entry name" value="CELLULASE FAMILY PROTEIN (AFU_ORTHOLOGUE AFUA_5G14560)"/>
    <property type="match status" value="1"/>
</dbReference>
<evidence type="ECO:0000256" key="3">
    <source>
        <dbReference type="SAM" id="MobiDB-lite"/>
    </source>
</evidence>
<evidence type="ECO:0000256" key="2">
    <source>
        <dbReference type="ARBA" id="ARBA00023295"/>
    </source>
</evidence>
<dbReference type="InterPro" id="IPR017853">
    <property type="entry name" value="GH"/>
</dbReference>
<feature type="region of interest" description="Disordered" evidence="3">
    <location>
        <begin position="87"/>
        <end position="118"/>
    </location>
</feature>
<dbReference type="PANTHER" id="PTHR31263">
    <property type="entry name" value="CELLULASE FAMILY PROTEIN (AFU_ORTHOLOGUE AFUA_5G14560)"/>
    <property type="match status" value="1"/>
</dbReference>
<name>A0ABP3YSB5_9ACTN</name>
<feature type="compositionally biased region" description="Basic and acidic residues" evidence="3">
    <location>
        <begin position="102"/>
        <end position="112"/>
    </location>
</feature>
<dbReference type="PROSITE" id="PS00659">
    <property type="entry name" value="GLYCOSYL_HYDROL_F5"/>
    <property type="match status" value="1"/>
</dbReference>
<feature type="region of interest" description="Disordered" evidence="3">
    <location>
        <begin position="45"/>
        <end position="72"/>
    </location>
</feature>
<dbReference type="Proteomes" id="UP001501005">
    <property type="component" value="Unassembled WGS sequence"/>
</dbReference>
<dbReference type="Pfam" id="PF00150">
    <property type="entry name" value="Cellulase"/>
    <property type="match status" value="1"/>
</dbReference>
<feature type="chain" id="PRO_5045076972" description="Glycoside hydrolase family 5 domain-containing protein" evidence="4">
    <location>
        <begin position="35"/>
        <end position="659"/>
    </location>
</feature>